<dbReference type="AlphaFoldDB" id="A0AAF0PCA8"/>
<dbReference type="GeneID" id="39864468"/>
<feature type="compositionally biased region" description="Polar residues" evidence="1">
    <location>
        <begin position="14"/>
        <end position="24"/>
    </location>
</feature>
<dbReference type="EMBL" id="CP101873">
    <property type="protein sequence ID" value="WMT08006.1"/>
    <property type="molecule type" value="Genomic_DNA"/>
</dbReference>
<gene>
    <name evidence="2" type="ORF">NP511_18565</name>
    <name evidence="3" type="ORF">NP511_21925</name>
</gene>
<dbReference type="EMBL" id="CP101873">
    <property type="protein sequence ID" value="WMT07374.1"/>
    <property type="molecule type" value="Genomic_DNA"/>
</dbReference>
<feature type="region of interest" description="Disordered" evidence="1">
    <location>
        <begin position="1"/>
        <end position="28"/>
    </location>
</feature>
<reference evidence="3 4" key="1">
    <citation type="submission" date="2022-07" db="EMBL/GenBank/DDBJ databases">
        <title>Two temperate virus in Haloterrigena jeotgali A29.</title>
        <authorList>
            <person name="Deng X."/>
        </authorList>
    </citation>
    <scope>NUCLEOTIDE SEQUENCE [LARGE SCALE GENOMIC DNA]</scope>
    <source>
        <strain evidence="3 4">A29</strain>
    </source>
</reference>
<accession>A0AAF0PCA8</accession>
<dbReference type="GeneID" id="84216658"/>
<evidence type="ECO:0000313" key="3">
    <source>
        <dbReference type="EMBL" id="WMT08006.1"/>
    </source>
</evidence>
<organism evidence="3 4">
    <name type="scientific">Natrinema thermotolerans</name>
    <dbReference type="NCBI Taxonomy" id="121872"/>
    <lineage>
        <taxon>Archaea</taxon>
        <taxon>Methanobacteriati</taxon>
        <taxon>Methanobacteriota</taxon>
        <taxon>Stenosarchaea group</taxon>
        <taxon>Halobacteria</taxon>
        <taxon>Halobacteriales</taxon>
        <taxon>Natrialbaceae</taxon>
        <taxon>Natrinema</taxon>
    </lineage>
</organism>
<dbReference type="Proteomes" id="UP001224926">
    <property type="component" value="Chromosome"/>
</dbReference>
<evidence type="ECO:0000256" key="1">
    <source>
        <dbReference type="SAM" id="MobiDB-lite"/>
    </source>
</evidence>
<dbReference type="RefSeq" id="WP_049966633.1">
    <property type="nucleotide sequence ID" value="NZ_CP101873.1"/>
</dbReference>
<name>A0AAF0PCA8_9EURY</name>
<evidence type="ECO:0000313" key="4">
    <source>
        <dbReference type="Proteomes" id="UP001224926"/>
    </source>
</evidence>
<protein>
    <submittedName>
        <fullName evidence="3">Uncharacterized protein</fullName>
    </submittedName>
</protein>
<sequence length="141" mass="15243">MTQLEGSGDGASVEQLTETMQNDRGMSREGVNVSLGEFTELSVSEFATFTFSGENGEQRQLGGEEVANLVPDAEAFGGDAEQITLVHHTGGFLPEIWVPYQPTEEPTDGWGEVIVYVGPFEGEPFIIGDFRSFTSMKATKG</sequence>
<proteinExistence type="predicted"/>
<evidence type="ECO:0000313" key="2">
    <source>
        <dbReference type="EMBL" id="WMT07374.1"/>
    </source>
</evidence>
<keyword evidence="4" id="KW-1185">Reference proteome</keyword>